<feature type="transmembrane region" description="Helical" evidence="7">
    <location>
        <begin position="87"/>
        <end position="112"/>
    </location>
</feature>
<proteinExistence type="predicted"/>
<evidence type="ECO:0000256" key="3">
    <source>
        <dbReference type="ARBA" id="ARBA00022475"/>
    </source>
</evidence>
<keyword evidence="5 7" id="KW-1133">Transmembrane helix</keyword>
<protein>
    <submittedName>
        <fullName evidence="8">MFS family permease</fullName>
    </submittedName>
</protein>
<evidence type="ECO:0000256" key="5">
    <source>
        <dbReference type="ARBA" id="ARBA00022989"/>
    </source>
</evidence>
<evidence type="ECO:0000313" key="8">
    <source>
        <dbReference type="EMBL" id="MBB4918729.1"/>
    </source>
</evidence>
<dbReference type="Proteomes" id="UP000552644">
    <property type="component" value="Unassembled WGS sequence"/>
</dbReference>
<keyword evidence="4 7" id="KW-0812">Transmembrane</keyword>
<evidence type="ECO:0000256" key="1">
    <source>
        <dbReference type="ARBA" id="ARBA00004429"/>
    </source>
</evidence>
<keyword evidence="2" id="KW-0813">Transport</keyword>
<dbReference type="AlphaFoldDB" id="A0A7W7QS78"/>
<reference evidence="8 9" key="1">
    <citation type="submission" date="2020-08" db="EMBL/GenBank/DDBJ databases">
        <title>Genomic Encyclopedia of Type Strains, Phase III (KMG-III): the genomes of soil and plant-associated and newly described type strains.</title>
        <authorList>
            <person name="Whitman W."/>
        </authorList>
    </citation>
    <scope>NUCLEOTIDE SEQUENCE [LARGE SCALE GENOMIC DNA]</scope>
    <source>
        <strain evidence="8 9">CECT 8840</strain>
    </source>
</reference>
<sequence>MLLALSLPRLAGPLAGALADTLDAKKIMILADAGQAVTFLLAAVLPFGLATHLPLVAVATALNTIFLPAGRSSIPRMVRPEDLPRAFAAMAVCFNVGYAAGPLVGGVLVALVDPRVALGLNASTFAVSILLVTGLDLPPAEHGDRSGTGYWTTLRTRLTQVVRDPGVLAVGFVTGLLLRRGRTTLHRKGSEKMRTVG</sequence>
<evidence type="ECO:0000313" key="9">
    <source>
        <dbReference type="Proteomes" id="UP000552644"/>
    </source>
</evidence>
<dbReference type="InterPro" id="IPR036259">
    <property type="entry name" value="MFS_trans_sf"/>
</dbReference>
<dbReference type="Gene3D" id="1.20.1250.20">
    <property type="entry name" value="MFS general substrate transporter like domains"/>
    <property type="match status" value="1"/>
</dbReference>
<dbReference type="GO" id="GO:0022857">
    <property type="term" value="F:transmembrane transporter activity"/>
    <property type="evidence" value="ECO:0007669"/>
    <property type="project" value="InterPro"/>
</dbReference>
<dbReference type="InterPro" id="IPR011701">
    <property type="entry name" value="MFS"/>
</dbReference>
<name>A0A7W7QS78_9ACTN</name>
<comment type="caution">
    <text evidence="8">The sequence shown here is derived from an EMBL/GenBank/DDBJ whole genome shotgun (WGS) entry which is preliminary data.</text>
</comment>
<feature type="transmembrane region" description="Helical" evidence="7">
    <location>
        <begin position="118"/>
        <end position="137"/>
    </location>
</feature>
<keyword evidence="6 7" id="KW-0472">Membrane</keyword>
<gene>
    <name evidence="8" type="ORF">FHS44_005859</name>
</gene>
<dbReference type="InterPro" id="IPR001958">
    <property type="entry name" value="Tet-R_TetA/multi-R_MdtG-like"/>
</dbReference>
<accession>A0A7W7QS78</accession>
<keyword evidence="9" id="KW-1185">Reference proteome</keyword>
<dbReference type="PANTHER" id="PTHR23513:SF9">
    <property type="entry name" value="ENTEROBACTIN EXPORTER ENTS"/>
    <property type="match status" value="1"/>
</dbReference>
<dbReference type="SUPFAM" id="SSF103473">
    <property type="entry name" value="MFS general substrate transporter"/>
    <property type="match status" value="1"/>
</dbReference>
<evidence type="ECO:0000256" key="2">
    <source>
        <dbReference type="ARBA" id="ARBA00022448"/>
    </source>
</evidence>
<dbReference type="EMBL" id="JACHJP010000007">
    <property type="protein sequence ID" value="MBB4918729.1"/>
    <property type="molecule type" value="Genomic_DNA"/>
</dbReference>
<keyword evidence="3" id="KW-1003">Cell membrane</keyword>
<evidence type="ECO:0000256" key="4">
    <source>
        <dbReference type="ARBA" id="ARBA00022692"/>
    </source>
</evidence>
<comment type="subcellular location">
    <subcellularLocation>
        <location evidence="1">Cell inner membrane</location>
        <topology evidence="1">Multi-pass membrane protein</topology>
    </subcellularLocation>
</comment>
<evidence type="ECO:0000256" key="7">
    <source>
        <dbReference type="SAM" id="Phobius"/>
    </source>
</evidence>
<dbReference type="GO" id="GO:0005886">
    <property type="term" value="C:plasma membrane"/>
    <property type="evidence" value="ECO:0007669"/>
    <property type="project" value="UniProtKB-SubCell"/>
</dbReference>
<evidence type="ECO:0000256" key="6">
    <source>
        <dbReference type="ARBA" id="ARBA00023136"/>
    </source>
</evidence>
<dbReference type="PANTHER" id="PTHR23513">
    <property type="entry name" value="INTEGRAL MEMBRANE EFFLUX PROTEIN-RELATED"/>
    <property type="match status" value="1"/>
</dbReference>
<dbReference type="PRINTS" id="PR01035">
    <property type="entry name" value="TCRTETA"/>
</dbReference>
<organism evidence="8 9">
    <name type="scientific">Streptosporangium saharense</name>
    <dbReference type="NCBI Taxonomy" id="1706840"/>
    <lineage>
        <taxon>Bacteria</taxon>
        <taxon>Bacillati</taxon>
        <taxon>Actinomycetota</taxon>
        <taxon>Actinomycetes</taxon>
        <taxon>Streptosporangiales</taxon>
        <taxon>Streptosporangiaceae</taxon>
        <taxon>Streptosporangium</taxon>
    </lineage>
</organism>
<feature type="transmembrane region" description="Helical" evidence="7">
    <location>
        <begin position="43"/>
        <end position="66"/>
    </location>
</feature>
<dbReference type="Pfam" id="PF07690">
    <property type="entry name" value="MFS_1"/>
    <property type="match status" value="1"/>
</dbReference>